<evidence type="ECO:0000256" key="6">
    <source>
        <dbReference type="ARBA" id="ARBA00022605"/>
    </source>
</evidence>
<dbReference type="GO" id="GO:0005524">
    <property type="term" value="F:ATP binding"/>
    <property type="evidence" value="ECO:0007669"/>
    <property type="project" value="UniProtKB-KW"/>
</dbReference>
<dbReference type="InterPro" id="IPR054352">
    <property type="entry name" value="ACT_Aspartokinase"/>
</dbReference>
<dbReference type="InterPro" id="IPR036393">
    <property type="entry name" value="AceGlu_kinase-like_sf"/>
</dbReference>
<dbReference type="UniPathway" id="UPA00051">
    <property type="reaction ID" value="UER00462"/>
</dbReference>
<evidence type="ECO:0000256" key="10">
    <source>
        <dbReference type="ARBA" id="ARBA00022840"/>
    </source>
</evidence>
<dbReference type="GO" id="GO:0005829">
    <property type="term" value="C:cytosol"/>
    <property type="evidence" value="ECO:0007669"/>
    <property type="project" value="TreeGrafter"/>
</dbReference>
<dbReference type="InterPro" id="IPR002912">
    <property type="entry name" value="ACT_dom"/>
</dbReference>
<sequence>MSLIVQKFGGTSVADTEKIRAAARKAIRAQKAGHRVVMVVSAMGKNTDTLLDLASQISDEPPAREMDMLLSTGEQVSVALVAMAIHSMGSKAVSLTGGQIGLKTDNSFSKARIQSIDTGRIERLLDAGNIVVAAGFQGIDDDLNITTLGRGGSDTTAVALAAVLGADACEINTDVDGVYTTDPRLLAEARRVDVISYDEMLELASLGAGVMHSRSIEFAKKFEVPIHVRSSFSDQDGTMIVAQPESETAPVSGAALTRDEARVTVLGVPDVPGMSQKIFSAIAAQKVAVDMVVQNVGTSGKADVSFTVAGGELKKTLAALEGILDSLGADGVTHDDQVSKVSVVGLGMAHQKAVAASMFRALAEANVNIHMITTSEIKISCLVPRDQANEALRAVHEAFSLDQRPSDAKTWNEIKASNAKEADVADVVARLQNDALEALTLTDISIVPAQARVTLDGVPDQVGVAADMFEQIGEAGIFVDMIVQGYDGEDGSTSVSFTVEQADLDAAQKVAREICGKHSMRDVRGASGITKLSVSGIGLRSHTQVGTVLFEQLASAGINVEMIATSELQVNVVIQSDQAGDAATRLKQAFAEALH</sequence>
<dbReference type="Pfam" id="PF00696">
    <property type="entry name" value="AA_kinase"/>
    <property type="match status" value="1"/>
</dbReference>
<dbReference type="NCBIfam" id="NF005656">
    <property type="entry name" value="PRK07431.1"/>
    <property type="match status" value="1"/>
</dbReference>
<dbReference type="PANTHER" id="PTHR21499:SF3">
    <property type="entry name" value="ASPARTOKINASE"/>
    <property type="match status" value="1"/>
</dbReference>
<comment type="pathway">
    <text evidence="2 13">Amino-acid biosynthesis; L-methionine biosynthesis via de novo pathway; L-homoserine from L-aspartate: step 1/3.</text>
</comment>
<evidence type="ECO:0000313" key="15">
    <source>
        <dbReference type="EMBL" id="EGF23968.1"/>
    </source>
</evidence>
<dbReference type="Proteomes" id="UP000006222">
    <property type="component" value="Unassembled WGS sequence"/>
</dbReference>
<evidence type="ECO:0000256" key="12">
    <source>
        <dbReference type="ARBA" id="ARBA00047872"/>
    </source>
</evidence>
<dbReference type="NCBIfam" id="NF005154">
    <property type="entry name" value="PRK06635.1-2"/>
    <property type="match status" value="1"/>
</dbReference>
<evidence type="ECO:0000256" key="1">
    <source>
        <dbReference type="ARBA" id="ARBA00004766"/>
    </source>
</evidence>
<dbReference type="GO" id="GO:0009089">
    <property type="term" value="P:lysine biosynthetic process via diaminopimelate"/>
    <property type="evidence" value="ECO:0007669"/>
    <property type="project" value="UniProtKB-UniPathway"/>
</dbReference>
<evidence type="ECO:0000256" key="9">
    <source>
        <dbReference type="ARBA" id="ARBA00022777"/>
    </source>
</evidence>
<keyword evidence="9 15" id="KW-0418">Kinase</keyword>
<organism evidence="15 16">
    <name type="scientific">Rhodopirellula baltica WH47</name>
    <dbReference type="NCBI Taxonomy" id="991778"/>
    <lineage>
        <taxon>Bacteria</taxon>
        <taxon>Pseudomonadati</taxon>
        <taxon>Planctomycetota</taxon>
        <taxon>Planctomycetia</taxon>
        <taxon>Pirellulales</taxon>
        <taxon>Pirellulaceae</taxon>
        <taxon>Rhodopirellula</taxon>
    </lineage>
</organism>
<comment type="pathway">
    <text evidence="3 13">Amino-acid biosynthesis; L-threonine biosynthesis; L-threonine from L-aspartate: step 1/5.</text>
</comment>
<dbReference type="UniPathway" id="UPA00034">
    <property type="reaction ID" value="UER00015"/>
</dbReference>
<evidence type="ECO:0000259" key="14">
    <source>
        <dbReference type="PROSITE" id="PS51671"/>
    </source>
</evidence>
<comment type="catalytic activity">
    <reaction evidence="12">
        <text>L-aspartate + ATP = 4-phospho-L-aspartate + ADP</text>
        <dbReference type="Rhea" id="RHEA:23776"/>
        <dbReference type="ChEBI" id="CHEBI:29991"/>
        <dbReference type="ChEBI" id="CHEBI:30616"/>
        <dbReference type="ChEBI" id="CHEBI:57535"/>
        <dbReference type="ChEBI" id="CHEBI:456216"/>
        <dbReference type="EC" id="2.7.2.4"/>
    </reaction>
</comment>
<dbReference type="PROSITE" id="PS51671">
    <property type="entry name" value="ACT"/>
    <property type="match status" value="3"/>
</dbReference>
<dbReference type="EC" id="2.7.2.4" evidence="5"/>
<dbReference type="CDD" id="cd04936">
    <property type="entry name" value="ACT_AKii-LysC-BS-like_2"/>
    <property type="match status" value="1"/>
</dbReference>
<dbReference type="AlphaFoldDB" id="F2B280"/>
<reference evidence="15 16" key="1">
    <citation type="journal article" date="2013" name="Mar. Genomics">
        <title>Expression of sulfatases in Rhodopirellula baltica and the diversity of sulfatases in the genus Rhodopirellula.</title>
        <authorList>
            <person name="Wegner C.E."/>
            <person name="Richter-Heitmann T."/>
            <person name="Klindworth A."/>
            <person name="Klockow C."/>
            <person name="Richter M."/>
            <person name="Achstetter T."/>
            <person name="Glockner F.O."/>
            <person name="Harder J."/>
        </authorList>
    </citation>
    <scope>NUCLEOTIDE SEQUENCE [LARGE SCALE GENOMIC DNA]</scope>
    <source>
        <strain evidence="15 16">WH47</strain>
    </source>
</reference>
<dbReference type="GO" id="GO:0009090">
    <property type="term" value="P:homoserine biosynthetic process"/>
    <property type="evidence" value="ECO:0007669"/>
    <property type="project" value="TreeGrafter"/>
</dbReference>
<dbReference type="RefSeq" id="WP_007329990.1">
    <property type="nucleotide sequence ID" value="NZ_AFAR01000324.1"/>
</dbReference>
<keyword evidence="7" id="KW-0808">Transferase</keyword>
<dbReference type="CDD" id="cd04923">
    <property type="entry name" value="ACT_AK-LysC-DapG-like_2"/>
    <property type="match status" value="1"/>
</dbReference>
<dbReference type="InterPro" id="IPR005260">
    <property type="entry name" value="Asp_kin_monofn"/>
</dbReference>
<evidence type="ECO:0000256" key="5">
    <source>
        <dbReference type="ARBA" id="ARBA00013059"/>
    </source>
</evidence>
<dbReference type="SUPFAM" id="SSF53633">
    <property type="entry name" value="Carbamate kinase-like"/>
    <property type="match status" value="1"/>
</dbReference>
<dbReference type="FunFam" id="3.30.2130.10:FF:000014">
    <property type="entry name" value="Aspartate kinase, monofunctional class"/>
    <property type="match status" value="1"/>
</dbReference>
<dbReference type="InterPro" id="IPR041740">
    <property type="entry name" value="AKii-LysC-BS"/>
</dbReference>
<protein>
    <recommendedName>
        <fullName evidence="5">aspartate kinase</fullName>
        <ecNumber evidence="5">2.7.2.4</ecNumber>
    </recommendedName>
</protein>
<evidence type="ECO:0000256" key="8">
    <source>
        <dbReference type="ARBA" id="ARBA00022741"/>
    </source>
</evidence>
<feature type="domain" description="ACT" evidence="14">
    <location>
        <begin position="263"/>
        <end position="334"/>
    </location>
</feature>
<evidence type="ECO:0000256" key="3">
    <source>
        <dbReference type="ARBA" id="ARBA00005139"/>
    </source>
</evidence>
<dbReference type="EMBL" id="AFAR01000324">
    <property type="protein sequence ID" value="EGF23968.1"/>
    <property type="molecule type" value="Genomic_DNA"/>
</dbReference>
<dbReference type="SUPFAM" id="SSF55021">
    <property type="entry name" value="ACT-like"/>
    <property type="match status" value="4"/>
</dbReference>
<gene>
    <name evidence="15" type="ORF">RBWH47_03215</name>
</gene>
<dbReference type="Gene3D" id="3.30.2130.10">
    <property type="entry name" value="VC0802-like"/>
    <property type="match status" value="2"/>
</dbReference>
<evidence type="ECO:0000256" key="2">
    <source>
        <dbReference type="ARBA" id="ARBA00004986"/>
    </source>
</evidence>
<feature type="domain" description="ACT" evidence="14">
    <location>
        <begin position="343"/>
        <end position="432"/>
    </location>
</feature>
<evidence type="ECO:0000256" key="7">
    <source>
        <dbReference type="ARBA" id="ARBA00022679"/>
    </source>
</evidence>
<dbReference type="NCBIfam" id="NF005155">
    <property type="entry name" value="PRK06635.1-4"/>
    <property type="match status" value="1"/>
</dbReference>
<dbReference type="CDD" id="cd04913">
    <property type="entry name" value="ACT_AKii-LysC-BS-like_1"/>
    <property type="match status" value="2"/>
</dbReference>
<dbReference type="GO" id="GO:0004072">
    <property type="term" value="F:aspartate kinase activity"/>
    <property type="evidence" value="ECO:0007669"/>
    <property type="project" value="UniProtKB-EC"/>
</dbReference>
<comment type="pathway">
    <text evidence="1 13">Amino-acid biosynthesis; L-lysine biosynthesis via DAP pathway; (S)-tetrahydrodipicolinate from L-aspartate: step 1/4.</text>
</comment>
<comment type="similarity">
    <text evidence="4">Belongs to the aspartokinase family.</text>
</comment>
<dbReference type="UniPathway" id="UPA00050">
    <property type="reaction ID" value="UER00461"/>
</dbReference>
<dbReference type="InterPro" id="IPR001341">
    <property type="entry name" value="Asp_kinase"/>
</dbReference>
<comment type="caution">
    <text evidence="15">The sequence shown here is derived from an EMBL/GenBank/DDBJ whole genome shotgun (WGS) entry which is preliminary data.</text>
</comment>
<dbReference type="InterPro" id="IPR018042">
    <property type="entry name" value="Aspartate_kinase_CS"/>
</dbReference>
<dbReference type="PANTHER" id="PTHR21499">
    <property type="entry name" value="ASPARTATE KINASE"/>
    <property type="match status" value="1"/>
</dbReference>
<dbReference type="NCBIfam" id="TIGR00656">
    <property type="entry name" value="asp_kin_monofn"/>
    <property type="match status" value="1"/>
</dbReference>
<dbReference type="InterPro" id="IPR045865">
    <property type="entry name" value="ACT-like_dom_sf"/>
</dbReference>
<name>F2B280_RHOBT</name>
<evidence type="ECO:0000256" key="13">
    <source>
        <dbReference type="RuleBase" id="RU004249"/>
    </source>
</evidence>
<dbReference type="FunFam" id="3.40.1160.10:FF:000002">
    <property type="entry name" value="Aspartokinase"/>
    <property type="match status" value="1"/>
</dbReference>
<accession>F2B280</accession>
<dbReference type="InterPro" id="IPR001048">
    <property type="entry name" value="Asp/Glu/Uridylate_kinase"/>
</dbReference>
<dbReference type="Gene3D" id="3.40.1160.10">
    <property type="entry name" value="Acetylglutamate kinase-like"/>
    <property type="match status" value="1"/>
</dbReference>
<dbReference type="FunFam" id="3.30.2130.10:FF:000002">
    <property type="entry name" value="Aspartokinase"/>
    <property type="match status" value="1"/>
</dbReference>
<dbReference type="PROSITE" id="PS00324">
    <property type="entry name" value="ASPARTOKINASE"/>
    <property type="match status" value="1"/>
</dbReference>
<keyword evidence="8" id="KW-0547">Nucleotide-binding</keyword>
<dbReference type="GO" id="GO:0009088">
    <property type="term" value="P:threonine biosynthetic process"/>
    <property type="evidence" value="ECO:0007669"/>
    <property type="project" value="UniProtKB-UniPathway"/>
</dbReference>
<evidence type="ECO:0000313" key="16">
    <source>
        <dbReference type="Proteomes" id="UP000006222"/>
    </source>
</evidence>
<keyword evidence="6 13" id="KW-0028">Amino-acid biosynthesis</keyword>
<proteinExistence type="inferred from homology"/>
<dbReference type="Pfam" id="PF22468">
    <property type="entry name" value="ACT_9"/>
    <property type="match status" value="4"/>
</dbReference>
<keyword evidence="10" id="KW-0067">ATP-binding</keyword>
<evidence type="ECO:0000256" key="11">
    <source>
        <dbReference type="ARBA" id="ARBA00023154"/>
    </source>
</evidence>
<dbReference type="PATRIC" id="fig|991778.3.peg.6442"/>
<feature type="domain" description="ACT" evidence="14">
    <location>
        <begin position="453"/>
        <end position="528"/>
    </location>
</feature>
<dbReference type="NCBIfam" id="TIGR00657">
    <property type="entry name" value="asp_kinases"/>
    <property type="match status" value="1"/>
</dbReference>
<dbReference type="CDD" id="cd04261">
    <property type="entry name" value="AAK_AKii-LysC-BS"/>
    <property type="match status" value="1"/>
</dbReference>
<evidence type="ECO:0000256" key="4">
    <source>
        <dbReference type="ARBA" id="ARBA00010122"/>
    </source>
</evidence>
<keyword evidence="11" id="KW-0457">Lysine biosynthesis</keyword>